<keyword evidence="9" id="KW-1185">Reference proteome</keyword>
<dbReference type="GO" id="GO:0000160">
    <property type="term" value="P:phosphorelay signal transduction system"/>
    <property type="evidence" value="ECO:0007669"/>
    <property type="project" value="InterPro"/>
</dbReference>
<evidence type="ECO:0000259" key="7">
    <source>
        <dbReference type="PROSITE" id="PS50110"/>
    </source>
</evidence>
<dbReference type="Pfam" id="PF00072">
    <property type="entry name" value="Response_reg"/>
    <property type="match status" value="1"/>
</dbReference>
<feature type="modified residue" description="4-aspartylphosphate" evidence="5">
    <location>
        <position position="56"/>
    </location>
</feature>
<accession>A0A0A3HT73</accession>
<keyword evidence="4" id="KW-0804">Transcription</keyword>
<dbReference type="GO" id="GO:0003677">
    <property type="term" value="F:DNA binding"/>
    <property type="evidence" value="ECO:0007669"/>
    <property type="project" value="UniProtKB-KW"/>
</dbReference>
<dbReference type="InterPro" id="IPR001789">
    <property type="entry name" value="Sig_transdc_resp-reg_receiver"/>
</dbReference>
<protein>
    <submittedName>
        <fullName evidence="8">Chemotaxis protein CheY</fullName>
    </submittedName>
</protein>
<dbReference type="SUPFAM" id="SSF52172">
    <property type="entry name" value="CheY-like"/>
    <property type="match status" value="1"/>
</dbReference>
<sequence>MPYYSVIIADDHPLAREGIRSVLEADRSFSIVGEATDGFEALELCGQFQPDLLLLDINMPRLNGLEAVRRIRLAYPQTHVVMLTVSDDVKDLFTAIQYGAQGYLLKNMEPEDWIEYLHALLGNQQEISREIASRLLYRFRNRNTYEDEPSPLSLTPRECEILSRVAAGDTNKQIAQSFYIAENTVKNHIKNLLEKLQLDNRVQLAAYAVRHGLIEENY</sequence>
<dbReference type="CDD" id="cd17535">
    <property type="entry name" value="REC_NarL-like"/>
    <property type="match status" value="1"/>
</dbReference>
<dbReference type="Gene3D" id="3.40.50.2300">
    <property type="match status" value="1"/>
</dbReference>
<dbReference type="SUPFAM" id="SSF46894">
    <property type="entry name" value="C-terminal effector domain of the bipartite response regulators"/>
    <property type="match status" value="1"/>
</dbReference>
<dbReference type="InterPro" id="IPR011006">
    <property type="entry name" value="CheY-like_superfamily"/>
</dbReference>
<evidence type="ECO:0000313" key="9">
    <source>
        <dbReference type="Proteomes" id="UP000030408"/>
    </source>
</evidence>
<name>A0A0A3HT73_9BACL</name>
<keyword evidence="2" id="KW-0805">Transcription regulation</keyword>
<evidence type="ECO:0000313" key="8">
    <source>
        <dbReference type="EMBL" id="KGR75639.1"/>
    </source>
</evidence>
<dbReference type="GO" id="GO:0006355">
    <property type="term" value="P:regulation of DNA-templated transcription"/>
    <property type="evidence" value="ECO:0007669"/>
    <property type="project" value="InterPro"/>
</dbReference>
<dbReference type="SMART" id="SM00421">
    <property type="entry name" value="HTH_LUXR"/>
    <property type="match status" value="1"/>
</dbReference>
<dbReference type="PROSITE" id="PS50110">
    <property type="entry name" value="RESPONSE_REGULATORY"/>
    <property type="match status" value="1"/>
</dbReference>
<dbReference type="AlphaFoldDB" id="A0A0A3HT73"/>
<evidence type="ECO:0000256" key="2">
    <source>
        <dbReference type="ARBA" id="ARBA00023015"/>
    </source>
</evidence>
<dbReference type="PROSITE" id="PS50043">
    <property type="entry name" value="HTH_LUXR_2"/>
    <property type="match status" value="1"/>
</dbReference>
<evidence type="ECO:0000256" key="4">
    <source>
        <dbReference type="ARBA" id="ARBA00023163"/>
    </source>
</evidence>
<dbReference type="SMART" id="SM00448">
    <property type="entry name" value="REC"/>
    <property type="match status" value="1"/>
</dbReference>
<dbReference type="InterPro" id="IPR058245">
    <property type="entry name" value="NreC/VraR/RcsB-like_REC"/>
</dbReference>
<dbReference type="PANTHER" id="PTHR43214">
    <property type="entry name" value="TWO-COMPONENT RESPONSE REGULATOR"/>
    <property type="match status" value="1"/>
</dbReference>
<reference evidence="8 9" key="1">
    <citation type="submission" date="2014-02" db="EMBL/GenBank/DDBJ databases">
        <title>Draft genome sequence of Lysinibacillus sinduriensis JCM 15800.</title>
        <authorList>
            <person name="Zhang F."/>
            <person name="Wang G."/>
            <person name="Zhang L."/>
        </authorList>
    </citation>
    <scope>NUCLEOTIDE SEQUENCE [LARGE SCALE GENOMIC DNA]</scope>
    <source>
        <strain evidence="8 9">JCM 15800</strain>
    </source>
</reference>
<dbReference type="PROSITE" id="PS00622">
    <property type="entry name" value="HTH_LUXR_1"/>
    <property type="match status" value="1"/>
</dbReference>
<evidence type="ECO:0000256" key="5">
    <source>
        <dbReference type="PROSITE-ProRule" id="PRU00169"/>
    </source>
</evidence>
<feature type="domain" description="Response regulatory" evidence="7">
    <location>
        <begin position="5"/>
        <end position="121"/>
    </location>
</feature>
<dbReference type="STRING" id="1384057.CD33_10935"/>
<dbReference type="InterPro" id="IPR016032">
    <property type="entry name" value="Sig_transdc_resp-reg_C-effctor"/>
</dbReference>
<organism evidence="8 9">
    <name type="scientific">Ureibacillus sinduriensis BLB-1 = JCM 15800</name>
    <dbReference type="NCBI Taxonomy" id="1384057"/>
    <lineage>
        <taxon>Bacteria</taxon>
        <taxon>Bacillati</taxon>
        <taxon>Bacillota</taxon>
        <taxon>Bacilli</taxon>
        <taxon>Bacillales</taxon>
        <taxon>Caryophanaceae</taxon>
        <taxon>Ureibacillus</taxon>
    </lineage>
</organism>
<dbReference type="PANTHER" id="PTHR43214:SF43">
    <property type="entry name" value="TWO-COMPONENT RESPONSE REGULATOR"/>
    <property type="match status" value="1"/>
</dbReference>
<dbReference type="Pfam" id="PF00196">
    <property type="entry name" value="GerE"/>
    <property type="match status" value="1"/>
</dbReference>
<comment type="caution">
    <text evidence="8">The sequence shown here is derived from an EMBL/GenBank/DDBJ whole genome shotgun (WGS) entry which is preliminary data.</text>
</comment>
<dbReference type="PRINTS" id="PR00038">
    <property type="entry name" value="HTHLUXR"/>
</dbReference>
<dbReference type="Proteomes" id="UP000030408">
    <property type="component" value="Unassembled WGS sequence"/>
</dbReference>
<dbReference type="EMBL" id="JPVO01000050">
    <property type="protein sequence ID" value="KGR75639.1"/>
    <property type="molecule type" value="Genomic_DNA"/>
</dbReference>
<evidence type="ECO:0000256" key="3">
    <source>
        <dbReference type="ARBA" id="ARBA00023125"/>
    </source>
</evidence>
<feature type="domain" description="HTH luxR-type" evidence="6">
    <location>
        <begin position="147"/>
        <end position="212"/>
    </location>
</feature>
<evidence type="ECO:0000259" key="6">
    <source>
        <dbReference type="PROSITE" id="PS50043"/>
    </source>
</evidence>
<dbReference type="InterPro" id="IPR039420">
    <property type="entry name" value="WalR-like"/>
</dbReference>
<dbReference type="InterPro" id="IPR000792">
    <property type="entry name" value="Tscrpt_reg_LuxR_C"/>
</dbReference>
<dbReference type="OrthoDB" id="9780153at2"/>
<keyword evidence="3" id="KW-0238">DNA-binding</keyword>
<dbReference type="RefSeq" id="WP_036200626.1">
    <property type="nucleotide sequence ID" value="NZ_AVCY01000006.1"/>
</dbReference>
<evidence type="ECO:0000256" key="1">
    <source>
        <dbReference type="ARBA" id="ARBA00022553"/>
    </source>
</evidence>
<dbReference type="CDD" id="cd06170">
    <property type="entry name" value="LuxR_C_like"/>
    <property type="match status" value="1"/>
</dbReference>
<proteinExistence type="predicted"/>
<gene>
    <name evidence="8" type="ORF">CD33_10935</name>
</gene>
<dbReference type="eggNOG" id="COG2197">
    <property type="taxonomic scope" value="Bacteria"/>
</dbReference>
<keyword evidence="1 5" id="KW-0597">Phosphoprotein</keyword>